<dbReference type="EMBL" id="JBHMAA010000019">
    <property type="protein sequence ID" value="MFB9950703.1"/>
    <property type="molecule type" value="Genomic_DNA"/>
</dbReference>
<dbReference type="RefSeq" id="WP_377263340.1">
    <property type="nucleotide sequence ID" value="NZ_JBHMAA010000019.1"/>
</dbReference>
<dbReference type="SUPFAM" id="SSF75304">
    <property type="entry name" value="Amidase signature (AS) enzymes"/>
    <property type="match status" value="1"/>
</dbReference>
<evidence type="ECO:0000259" key="2">
    <source>
        <dbReference type="Pfam" id="PF01425"/>
    </source>
</evidence>
<evidence type="ECO:0000313" key="3">
    <source>
        <dbReference type="EMBL" id="MFB9950703.1"/>
    </source>
</evidence>
<protein>
    <submittedName>
        <fullName evidence="3">Amidase</fullName>
    </submittedName>
</protein>
<proteinExistence type="inferred from homology"/>
<name>A0ABV6AJA3_9HYPH</name>
<organism evidence="3 4">
    <name type="scientific">Rhizobium puerariae</name>
    <dbReference type="NCBI Taxonomy" id="1585791"/>
    <lineage>
        <taxon>Bacteria</taxon>
        <taxon>Pseudomonadati</taxon>
        <taxon>Pseudomonadota</taxon>
        <taxon>Alphaproteobacteria</taxon>
        <taxon>Hyphomicrobiales</taxon>
        <taxon>Rhizobiaceae</taxon>
        <taxon>Rhizobium/Agrobacterium group</taxon>
        <taxon>Rhizobium</taxon>
    </lineage>
</organism>
<dbReference type="InterPro" id="IPR023631">
    <property type="entry name" value="Amidase_dom"/>
</dbReference>
<dbReference type="PANTHER" id="PTHR11895:SF151">
    <property type="entry name" value="GLUTAMYL-TRNA(GLN) AMIDOTRANSFERASE SUBUNIT A"/>
    <property type="match status" value="1"/>
</dbReference>
<sequence length="444" mass="46892">MPENVSYVSRAGAFRTGADSPVQALENHLRVIGAREPDVRAFVCLDVDAARRQAKDSEARWRKNAPLSALDGMVIGVKDIIETVDFPTGQGLPALEGFRSGRDAASVAALKSAGAIVIGKTTTTEFASTELFYPTRNPHDAARTPGGSSSGSAAAVGCGMVQLALASQVVGSTLRPSSYNGAFGYKPTWGGLNRSGSYDYLSQSCVGIIGRHLDDMWVGTRQIAIRAGGDPGHVGVLGPDVPVSVQRPARVAVLRTDGWLRTSDAVKSAFEDKLVRLGAAGVEIGTAQNDTLVAALESAIENALDKTWNVLVWEMRWPLNVYGDQSHLGMSDAMRMRLAQGEAMNQASYAEALSMRDSARARLRDVSGAYDCILTLGAVSAAPADFSTTGDPSFNVPASYLGAPALSLPVLEDGGLPLGLQIIGGHHQDARIFAVAKWLLDNIQ</sequence>
<comment type="similarity">
    <text evidence="1">Belongs to the amidase family.</text>
</comment>
<comment type="caution">
    <text evidence="3">The sequence shown here is derived from an EMBL/GenBank/DDBJ whole genome shotgun (WGS) entry which is preliminary data.</text>
</comment>
<dbReference type="Pfam" id="PF01425">
    <property type="entry name" value="Amidase"/>
    <property type="match status" value="1"/>
</dbReference>
<dbReference type="Gene3D" id="3.90.1300.10">
    <property type="entry name" value="Amidase signature (AS) domain"/>
    <property type="match status" value="1"/>
</dbReference>
<feature type="domain" description="Amidase" evidence="2">
    <location>
        <begin position="25"/>
        <end position="432"/>
    </location>
</feature>
<dbReference type="InterPro" id="IPR036928">
    <property type="entry name" value="AS_sf"/>
</dbReference>
<dbReference type="Proteomes" id="UP001589692">
    <property type="component" value="Unassembled WGS sequence"/>
</dbReference>
<keyword evidence="4" id="KW-1185">Reference proteome</keyword>
<dbReference type="PANTHER" id="PTHR11895">
    <property type="entry name" value="TRANSAMIDASE"/>
    <property type="match status" value="1"/>
</dbReference>
<reference evidence="3 4" key="1">
    <citation type="submission" date="2024-09" db="EMBL/GenBank/DDBJ databases">
        <authorList>
            <person name="Sun Q."/>
            <person name="Mori K."/>
        </authorList>
    </citation>
    <scope>NUCLEOTIDE SEQUENCE [LARGE SCALE GENOMIC DNA]</scope>
    <source>
        <strain evidence="3 4">TBRC 4938</strain>
    </source>
</reference>
<gene>
    <name evidence="3" type="ORF">ACFFP0_17760</name>
</gene>
<evidence type="ECO:0000256" key="1">
    <source>
        <dbReference type="ARBA" id="ARBA00009199"/>
    </source>
</evidence>
<evidence type="ECO:0000313" key="4">
    <source>
        <dbReference type="Proteomes" id="UP001589692"/>
    </source>
</evidence>
<accession>A0ABV6AJA3</accession>
<dbReference type="InterPro" id="IPR000120">
    <property type="entry name" value="Amidase"/>
</dbReference>